<evidence type="ECO:0000256" key="7">
    <source>
        <dbReference type="SAM" id="Phobius"/>
    </source>
</evidence>
<dbReference type="GO" id="GO:0008049">
    <property type="term" value="P:male courtship behavior"/>
    <property type="evidence" value="ECO:0007669"/>
    <property type="project" value="TreeGrafter"/>
</dbReference>
<keyword evidence="6" id="KW-0675">Receptor</keyword>
<evidence type="ECO:0000256" key="2">
    <source>
        <dbReference type="ARBA" id="ARBA00022475"/>
    </source>
</evidence>
<dbReference type="OrthoDB" id="6366728at2759"/>
<feature type="transmembrane region" description="Helical" evidence="7">
    <location>
        <begin position="78"/>
        <end position="97"/>
    </location>
</feature>
<dbReference type="GO" id="GO:0030425">
    <property type="term" value="C:dendrite"/>
    <property type="evidence" value="ECO:0007669"/>
    <property type="project" value="TreeGrafter"/>
</dbReference>
<feature type="transmembrane region" description="Helical" evidence="7">
    <location>
        <begin position="768"/>
        <end position="790"/>
    </location>
</feature>
<dbReference type="PANTHER" id="PTHR21143:SF133">
    <property type="entry name" value="GUSTATORY AND PHEROMONE RECEPTOR 32A-RELATED"/>
    <property type="match status" value="1"/>
</dbReference>
<evidence type="ECO:0008006" key="10">
    <source>
        <dbReference type="Google" id="ProtNLM"/>
    </source>
</evidence>
<keyword evidence="3 7" id="KW-0812">Transmembrane</keyword>
<dbReference type="GO" id="GO:0050909">
    <property type="term" value="P:sensory perception of taste"/>
    <property type="evidence" value="ECO:0007669"/>
    <property type="project" value="InterPro"/>
</dbReference>
<dbReference type="Pfam" id="PF08395">
    <property type="entry name" value="7tm_7"/>
    <property type="match status" value="2"/>
</dbReference>
<dbReference type="AlphaFoldDB" id="A0A7R9A718"/>
<feature type="transmembrane region" description="Helical" evidence="7">
    <location>
        <begin position="556"/>
        <end position="576"/>
    </location>
</feature>
<gene>
    <name evidence="8" type="ORF">DSTB1V02_LOCUS6390</name>
</gene>
<reference evidence="8" key="1">
    <citation type="submission" date="2020-11" db="EMBL/GenBank/DDBJ databases">
        <authorList>
            <person name="Tran Van P."/>
        </authorList>
    </citation>
    <scope>NUCLEOTIDE SEQUENCE</scope>
</reference>
<dbReference type="EMBL" id="LR900680">
    <property type="protein sequence ID" value="CAD7246542.1"/>
    <property type="molecule type" value="Genomic_DNA"/>
</dbReference>
<evidence type="ECO:0000256" key="5">
    <source>
        <dbReference type="ARBA" id="ARBA00023136"/>
    </source>
</evidence>
<evidence type="ECO:0000313" key="9">
    <source>
        <dbReference type="Proteomes" id="UP000677054"/>
    </source>
</evidence>
<feature type="transmembrane region" description="Helical" evidence="7">
    <location>
        <begin position="802"/>
        <end position="822"/>
    </location>
</feature>
<keyword evidence="9" id="KW-1185">Reference proteome</keyword>
<feature type="transmembrane region" description="Helical" evidence="7">
    <location>
        <begin position="682"/>
        <end position="699"/>
    </location>
</feature>
<feature type="transmembrane region" description="Helical" evidence="7">
    <location>
        <begin position="711"/>
        <end position="730"/>
    </location>
</feature>
<dbReference type="InterPro" id="IPR013604">
    <property type="entry name" value="7TM_chemorcpt"/>
</dbReference>
<feature type="transmembrane region" description="Helical" evidence="7">
    <location>
        <begin position="529"/>
        <end position="550"/>
    </location>
</feature>
<keyword evidence="5 7" id="KW-0472">Membrane</keyword>
<keyword evidence="2" id="KW-1003">Cell membrane</keyword>
<dbReference type="GO" id="GO:0005886">
    <property type="term" value="C:plasma membrane"/>
    <property type="evidence" value="ECO:0007669"/>
    <property type="project" value="UniProtKB-SubCell"/>
</dbReference>
<dbReference type="PANTHER" id="PTHR21143">
    <property type="entry name" value="INVERTEBRATE GUSTATORY RECEPTOR"/>
    <property type="match status" value="1"/>
</dbReference>
<accession>A0A7R9A718</accession>
<feature type="transmembrane region" description="Helical" evidence="7">
    <location>
        <begin position="35"/>
        <end position="58"/>
    </location>
</feature>
<keyword evidence="4 7" id="KW-1133">Transmembrane helix</keyword>
<feature type="transmembrane region" description="Helical" evidence="7">
    <location>
        <begin position="164"/>
        <end position="188"/>
    </location>
</feature>
<sequence length="849" mass="95103">MASLVDWLWTFCRVGMFLGILPVQKAENDAKKVTFRFWSFPFFWSLLIICASVTSIGWVVPLFYKYFDLNGYTLADRIGSYVMVVAGFGITLTYVSAQLLTARKVPGLLEDLYESWKELESVDSSTAASSSGRSFLFTLFCCGSFYLADVSMSCVIVQGFPHLAWIVSSALMLVIEAGLLALFLFICLSCQILKVILEERLWELRNATKSLRNGEVLALYLETHLRVSQLSRRLSSAFHPTLYLSFLTQILMTITFAFYIISWIMRSSWLMAGMALARTLFGDFLLFSLCRTADGLSSKAEEIILTLTSDRTLILDEKSRNQVMHFESLTRTHQVKLQASGYFTLNKALLTSEYLDRNGNTLADRITSYIMGFAGLGAVLTYISSQLVTARKVPGWLEDVDEAWNGSKSVVGSAAESSSRRSFLITVFCCSCFYLVDVASVWISTLGFIHPVGIACSVFTCVVETGLMTLYLFISLSCQILKVILEQRAWELQNTLKPSSKEVLSLYLETHLQVSYLSRRFSSVLHPALFLNFLTDIVMTIVFAFFIISWALEGSWLMASMASVKTLFFNFLLFSLCQTADSLSSKGEEIILTLTNDRTLSADKKSKIQVIHFESQTRTHQVKLEASGYFTLNKALLTSVASNMLTYLIVLLEFRRPVIQSSMSQLGSCDNMQFLDDSGTRLRFGVTSVGLVIQLFQKYFNQFGYTLGDRIGFYIMIMAGFGITLTYVSAQLQTARKIPEWLEDLHETWKELESVEGSTAASSSRRSFLFTVLCCGCFYLANAAMSWIVIHQQFSVPSTVVNTALMLVIEAGLLTLILFLSLSCQAVDGNLLACEDGNLLSEPEFDVLD</sequence>
<proteinExistence type="predicted"/>
<name>A0A7R9A718_9CRUS</name>
<dbReference type="Proteomes" id="UP000677054">
    <property type="component" value="Unassembled WGS sequence"/>
</dbReference>
<evidence type="ECO:0000256" key="4">
    <source>
        <dbReference type="ARBA" id="ARBA00022989"/>
    </source>
</evidence>
<protein>
    <recommendedName>
        <fullName evidence="10">Gustatory receptor</fullName>
    </recommendedName>
</protein>
<feature type="transmembrane region" description="Helical" evidence="7">
    <location>
        <begin position="135"/>
        <end position="158"/>
    </location>
</feature>
<dbReference type="GO" id="GO:0007635">
    <property type="term" value="P:chemosensory behavior"/>
    <property type="evidence" value="ECO:0007669"/>
    <property type="project" value="TreeGrafter"/>
</dbReference>
<feature type="transmembrane region" description="Helical" evidence="7">
    <location>
        <begin position="449"/>
        <end position="474"/>
    </location>
</feature>
<comment type="subcellular location">
    <subcellularLocation>
        <location evidence="1">Cell membrane</location>
        <topology evidence="1">Multi-pass membrane protein</topology>
    </subcellularLocation>
</comment>
<feature type="transmembrane region" description="Helical" evidence="7">
    <location>
        <begin position="242"/>
        <end position="264"/>
    </location>
</feature>
<dbReference type="GO" id="GO:0030424">
    <property type="term" value="C:axon"/>
    <property type="evidence" value="ECO:0007669"/>
    <property type="project" value="TreeGrafter"/>
</dbReference>
<evidence type="ECO:0000256" key="1">
    <source>
        <dbReference type="ARBA" id="ARBA00004651"/>
    </source>
</evidence>
<evidence type="ECO:0000256" key="6">
    <source>
        <dbReference type="ARBA" id="ARBA00023170"/>
    </source>
</evidence>
<dbReference type="EMBL" id="CAJPEV010001163">
    <property type="protein sequence ID" value="CAG0891109.1"/>
    <property type="molecule type" value="Genomic_DNA"/>
</dbReference>
<dbReference type="GO" id="GO:0043025">
    <property type="term" value="C:neuronal cell body"/>
    <property type="evidence" value="ECO:0007669"/>
    <property type="project" value="TreeGrafter"/>
</dbReference>
<evidence type="ECO:0000313" key="8">
    <source>
        <dbReference type="EMBL" id="CAD7246542.1"/>
    </source>
</evidence>
<evidence type="ECO:0000256" key="3">
    <source>
        <dbReference type="ARBA" id="ARBA00022692"/>
    </source>
</evidence>
<organism evidence="8">
    <name type="scientific">Darwinula stevensoni</name>
    <dbReference type="NCBI Taxonomy" id="69355"/>
    <lineage>
        <taxon>Eukaryota</taxon>
        <taxon>Metazoa</taxon>
        <taxon>Ecdysozoa</taxon>
        <taxon>Arthropoda</taxon>
        <taxon>Crustacea</taxon>
        <taxon>Oligostraca</taxon>
        <taxon>Ostracoda</taxon>
        <taxon>Podocopa</taxon>
        <taxon>Podocopida</taxon>
        <taxon>Darwinulocopina</taxon>
        <taxon>Darwinuloidea</taxon>
        <taxon>Darwinulidae</taxon>
        <taxon>Darwinula</taxon>
    </lineage>
</organism>